<proteinExistence type="predicted"/>
<evidence type="ECO:0000256" key="1">
    <source>
        <dbReference type="ARBA" id="ARBA00023172"/>
    </source>
</evidence>
<dbReference type="InterPro" id="IPR013762">
    <property type="entry name" value="Integrase-like_cat_sf"/>
</dbReference>
<dbReference type="GO" id="GO:0003677">
    <property type="term" value="F:DNA binding"/>
    <property type="evidence" value="ECO:0007669"/>
    <property type="project" value="InterPro"/>
</dbReference>
<protein>
    <submittedName>
        <fullName evidence="3">GTP-binding protein LepA</fullName>
    </submittedName>
</protein>
<reference evidence="3" key="1">
    <citation type="submission" date="2009-10" db="EMBL/GenBank/DDBJ databases">
        <title>Diversity of trophic interactions inside an arsenic-rich microbial ecosystem.</title>
        <authorList>
            <person name="Bertin P.N."/>
            <person name="Heinrich-Salmeron A."/>
            <person name="Pelletier E."/>
            <person name="Goulhen-Chollet F."/>
            <person name="Arsene-Ploetze F."/>
            <person name="Gallien S."/>
            <person name="Calteau A."/>
            <person name="Vallenet D."/>
            <person name="Casiot C."/>
            <person name="Chane-Woon-Ming B."/>
            <person name="Giloteaux L."/>
            <person name="Barakat M."/>
            <person name="Bonnefoy V."/>
            <person name="Bruneel O."/>
            <person name="Chandler M."/>
            <person name="Cleiss J."/>
            <person name="Duran R."/>
            <person name="Elbaz-Poulichet F."/>
            <person name="Fonknechten N."/>
            <person name="Lauga B."/>
            <person name="Mornico D."/>
            <person name="Ortet P."/>
            <person name="Schaeffer C."/>
            <person name="Siguier P."/>
            <person name="Alexander Thil Smith A."/>
            <person name="Van Dorsselaer A."/>
            <person name="Weissenbach J."/>
            <person name="Medigue C."/>
            <person name="Le Paslier D."/>
        </authorList>
    </citation>
    <scope>NUCLEOTIDE SEQUENCE</scope>
</reference>
<dbReference type="GO" id="GO:0006310">
    <property type="term" value="P:DNA recombination"/>
    <property type="evidence" value="ECO:0007669"/>
    <property type="project" value="UniProtKB-KW"/>
</dbReference>
<evidence type="ECO:0000259" key="2">
    <source>
        <dbReference type="PROSITE" id="PS51898"/>
    </source>
</evidence>
<dbReference type="InterPro" id="IPR050090">
    <property type="entry name" value="Tyrosine_recombinase_XerCD"/>
</dbReference>
<dbReference type="PROSITE" id="PS51898">
    <property type="entry name" value="TYR_RECOMBINASE"/>
    <property type="match status" value="1"/>
</dbReference>
<dbReference type="EMBL" id="CABR01000177">
    <property type="protein sequence ID" value="CBI11923.1"/>
    <property type="molecule type" value="Genomic_DNA"/>
</dbReference>
<dbReference type="AlphaFoldDB" id="E6QXE9"/>
<dbReference type="Pfam" id="PF00589">
    <property type="entry name" value="Phage_integrase"/>
    <property type="match status" value="1"/>
</dbReference>
<gene>
    <name evidence="3" type="primary">lepA</name>
    <name evidence="3" type="ORF">CARN7_2775</name>
</gene>
<dbReference type="CDD" id="cd00796">
    <property type="entry name" value="INT_Rci_Hp1_C"/>
    <property type="match status" value="1"/>
</dbReference>
<dbReference type="SUPFAM" id="SSF56349">
    <property type="entry name" value="DNA breaking-rejoining enzymes"/>
    <property type="match status" value="1"/>
</dbReference>
<evidence type="ECO:0000313" key="3">
    <source>
        <dbReference type="EMBL" id="CBI11923.1"/>
    </source>
</evidence>
<name>E6QXE9_9ZZZZ</name>
<dbReference type="PANTHER" id="PTHR30349:SF94">
    <property type="entry name" value="INTEGRASE_RECOMBINASE HI_1414-RELATED"/>
    <property type="match status" value="1"/>
</dbReference>
<keyword evidence="1" id="KW-0233">DNA recombination</keyword>
<accession>E6QXE9</accession>
<dbReference type="Gene3D" id="1.10.443.10">
    <property type="entry name" value="Intergrase catalytic core"/>
    <property type="match status" value="1"/>
</dbReference>
<dbReference type="InterPro" id="IPR011010">
    <property type="entry name" value="DNA_brk_join_enz"/>
</dbReference>
<feature type="domain" description="Tyr recombinase" evidence="2">
    <location>
        <begin position="130"/>
        <end position="310"/>
    </location>
</feature>
<dbReference type="GO" id="GO:0015074">
    <property type="term" value="P:DNA integration"/>
    <property type="evidence" value="ECO:0007669"/>
    <property type="project" value="InterPro"/>
</dbReference>
<dbReference type="PANTHER" id="PTHR30349">
    <property type="entry name" value="PHAGE INTEGRASE-RELATED"/>
    <property type="match status" value="1"/>
</dbReference>
<comment type="caution">
    <text evidence="3">The sequence shown here is derived from an EMBL/GenBank/DDBJ whole genome shotgun (WGS) entry which is preliminary data.</text>
</comment>
<sequence length="310" mass="35362">MPEEFKVKTKEPATLGSSISDYIKSEHITDDDIGWLRAMESVIGSRTLDRVNYLWADGWVKDLKVMGGAPSTIRKKVGALARCLDWVVRRSDTMLAANPLRMLPKRYATTATGRKDVERDRRLCEGEEARILSILSKEKPEGRERALTLKDAPELRLMFILALETAMRMREIYTLTKDQIDLGCRTIFLEKTKNGSKRQVPMSSVAISVVKEYLTAHSGDRLFTIWNGDASPAHLRYLSNKLSSQWSRIFSAAGCQDLRFHDLRHEAVSRMFERTKWSDVKIAKVSGHTSTKMLMRYANLRASDLAESMW</sequence>
<organism evidence="3">
    <name type="scientific">mine drainage metagenome</name>
    <dbReference type="NCBI Taxonomy" id="410659"/>
    <lineage>
        <taxon>unclassified sequences</taxon>
        <taxon>metagenomes</taxon>
        <taxon>ecological metagenomes</taxon>
    </lineage>
</organism>
<dbReference type="InterPro" id="IPR002104">
    <property type="entry name" value="Integrase_catalytic"/>
</dbReference>